<dbReference type="Proteomes" id="UP000233469">
    <property type="component" value="Unassembled WGS sequence"/>
</dbReference>
<dbReference type="AlphaFoldDB" id="A0A2N1P2M0"/>
<evidence type="ECO:0000313" key="1">
    <source>
        <dbReference type="EMBL" id="PKK80343.1"/>
    </source>
</evidence>
<dbReference type="VEuPathDB" id="FungiDB:RhiirFUN_019472"/>
<organism evidence="1 2">
    <name type="scientific">Rhizophagus irregularis</name>
    <dbReference type="NCBI Taxonomy" id="588596"/>
    <lineage>
        <taxon>Eukaryota</taxon>
        <taxon>Fungi</taxon>
        <taxon>Fungi incertae sedis</taxon>
        <taxon>Mucoromycota</taxon>
        <taxon>Glomeromycotina</taxon>
        <taxon>Glomeromycetes</taxon>
        <taxon>Glomerales</taxon>
        <taxon>Glomeraceae</taxon>
        <taxon>Rhizophagus</taxon>
    </lineage>
</organism>
<name>A0A2N1P2M0_9GLOM</name>
<dbReference type="EMBL" id="LLXL01000016">
    <property type="protein sequence ID" value="PKK80343.1"/>
    <property type="molecule type" value="Genomic_DNA"/>
</dbReference>
<reference evidence="1 2" key="2">
    <citation type="submission" date="2017-10" db="EMBL/GenBank/DDBJ databases">
        <title>Extensive intraspecific genome diversity in a model arbuscular mycorrhizal fungus.</title>
        <authorList>
            <person name="Chen E.C.H."/>
            <person name="Morin E."/>
            <person name="Baudet D."/>
            <person name="Noel J."/>
            <person name="Ndikumana S."/>
            <person name="Charron P."/>
            <person name="St-Onge C."/>
            <person name="Giorgi J."/>
            <person name="Grigoriev I.V."/>
            <person name="Roux C."/>
            <person name="Martin F.M."/>
            <person name="Corradi N."/>
        </authorList>
    </citation>
    <scope>NUCLEOTIDE SEQUENCE [LARGE SCALE GENOMIC DNA]</scope>
    <source>
        <strain evidence="1 2">C2</strain>
    </source>
</reference>
<sequence length="142" mass="17153">MNNNSVSLPNKSIREHRYRKGYLKKQAKNLDRKEHESNKTVSFSQINHVGLTYENYNRSINKEINYINKNNEKRKVWFSGRTKMNTKFNKFLVCIKSKSTLIYYYFLLKVLFYRLKTTKEMVKIIMEIARKKYIFRSGIFTA</sequence>
<gene>
    <name evidence="1" type="ORF">RhiirC2_129826</name>
</gene>
<protein>
    <submittedName>
        <fullName evidence="1">Uncharacterized protein</fullName>
    </submittedName>
</protein>
<dbReference type="VEuPathDB" id="FungiDB:RhiirA1_538327"/>
<evidence type="ECO:0000313" key="2">
    <source>
        <dbReference type="Proteomes" id="UP000233469"/>
    </source>
</evidence>
<proteinExistence type="predicted"/>
<comment type="caution">
    <text evidence="1">The sequence shown here is derived from an EMBL/GenBank/DDBJ whole genome shotgun (WGS) entry which is preliminary data.</text>
</comment>
<dbReference type="VEuPathDB" id="FungiDB:FUN_018057"/>
<accession>A0A2N1P2M0</accession>
<reference evidence="1 2" key="1">
    <citation type="submission" date="2016-04" db="EMBL/GenBank/DDBJ databases">
        <title>Genome analyses suggest a sexual origin of heterokaryosis in a supposedly ancient asexual fungus.</title>
        <authorList>
            <person name="Ropars J."/>
            <person name="Sedzielewska K."/>
            <person name="Noel J."/>
            <person name="Charron P."/>
            <person name="Farinelli L."/>
            <person name="Marton T."/>
            <person name="Kruger M."/>
            <person name="Pelin A."/>
            <person name="Brachmann A."/>
            <person name="Corradi N."/>
        </authorList>
    </citation>
    <scope>NUCLEOTIDE SEQUENCE [LARGE SCALE GENOMIC DNA]</scope>
    <source>
        <strain evidence="1 2">C2</strain>
    </source>
</reference>